<gene>
    <name evidence="3" type="ORF">EDB81DRAFT_71433</name>
</gene>
<dbReference type="PANTHER" id="PTHR38791:SF1">
    <property type="entry name" value="TRANSCRIPTION FACTOR, PUTATIVE-RELATED"/>
    <property type="match status" value="1"/>
</dbReference>
<dbReference type="InterPro" id="IPR053175">
    <property type="entry name" value="DHMBA_Reg_Transcription_Factor"/>
</dbReference>
<organism evidence="3 4">
    <name type="scientific">Dactylonectria macrodidyma</name>
    <dbReference type="NCBI Taxonomy" id="307937"/>
    <lineage>
        <taxon>Eukaryota</taxon>
        <taxon>Fungi</taxon>
        <taxon>Dikarya</taxon>
        <taxon>Ascomycota</taxon>
        <taxon>Pezizomycotina</taxon>
        <taxon>Sordariomycetes</taxon>
        <taxon>Hypocreomycetidae</taxon>
        <taxon>Hypocreales</taxon>
        <taxon>Nectriaceae</taxon>
        <taxon>Dactylonectria</taxon>
    </lineage>
</organism>
<feature type="domain" description="Zn(2)-C6 fungal-type" evidence="2">
    <location>
        <begin position="10"/>
        <end position="38"/>
    </location>
</feature>
<dbReference type="GO" id="GO:0000981">
    <property type="term" value="F:DNA-binding transcription factor activity, RNA polymerase II-specific"/>
    <property type="evidence" value="ECO:0007669"/>
    <property type="project" value="InterPro"/>
</dbReference>
<dbReference type="OrthoDB" id="5429770at2759"/>
<dbReference type="SUPFAM" id="SSF57701">
    <property type="entry name" value="Zn2/Cys6 DNA-binding domain"/>
    <property type="match status" value="1"/>
</dbReference>
<dbReference type="EMBL" id="JAGMUV010000012">
    <property type="protein sequence ID" value="KAH7137621.1"/>
    <property type="molecule type" value="Genomic_DNA"/>
</dbReference>
<dbReference type="Proteomes" id="UP000738349">
    <property type="component" value="Unassembled WGS sequence"/>
</dbReference>
<dbReference type="AlphaFoldDB" id="A0A9P9EIZ7"/>
<dbReference type="InterPro" id="IPR001138">
    <property type="entry name" value="Zn2Cys6_DnaBD"/>
</dbReference>
<dbReference type="Gene3D" id="4.10.240.10">
    <property type="entry name" value="Zn(2)-C6 fungal-type DNA-binding domain"/>
    <property type="match status" value="1"/>
</dbReference>
<evidence type="ECO:0000313" key="4">
    <source>
        <dbReference type="Proteomes" id="UP000738349"/>
    </source>
</evidence>
<reference evidence="3" key="1">
    <citation type="journal article" date="2021" name="Nat. Commun.">
        <title>Genetic determinants of endophytism in the Arabidopsis root mycobiome.</title>
        <authorList>
            <person name="Mesny F."/>
            <person name="Miyauchi S."/>
            <person name="Thiergart T."/>
            <person name="Pickel B."/>
            <person name="Atanasova L."/>
            <person name="Karlsson M."/>
            <person name="Huettel B."/>
            <person name="Barry K.W."/>
            <person name="Haridas S."/>
            <person name="Chen C."/>
            <person name="Bauer D."/>
            <person name="Andreopoulos W."/>
            <person name="Pangilinan J."/>
            <person name="LaButti K."/>
            <person name="Riley R."/>
            <person name="Lipzen A."/>
            <person name="Clum A."/>
            <person name="Drula E."/>
            <person name="Henrissat B."/>
            <person name="Kohler A."/>
            <person name="Grigoriev I.V."/>
            <person name="Martin F.M."/>
            <person name="Hacquard S."/>
        </authorList>
    </citation>
    <scope>NUCLEOTIDE SEQUENCE</scope>
    <source>
        <strain evidence="3">MPI-CAGE-AT-0147</strain>
    </source>
</reference>
<protein>
    <recommendedName>
        <fullName evidence="2">Zn(2)-C6 fungal-type domain-containing protein</fullName>
    </recommendedName>
</protein>
<evidence type="ECO:0000259" key="2">
    <source>
        <dbReference type="PROSITE" id="PS50048"/>
    </source>
</evidence>
<dbReference type="GO" id="GO:0008270">
    <property type="term" value="F:zinc ion binding"/>
    <property type="evidence" value="ECO:0007669"/>
    <property type="project" value="InterPro"/>
</dbReference>
<comment type="caution">
    <text evidence="3">The sequence shown here is derived from an EMBL/GenBank/DDBJ whole genome shotgun (WGS) entry which is preliminary data.</text>
</comment>
<proteinExistence type="predicted"/>
<accession>A0A9P9EIZ7</accession>
<evidence type="ECO:0000313" key="3">
    <source>
        <dbReference type="EMBL" id="KAH7137621.1"/>
    </source>
</evidence>
<sequence length="472" mass="52421">MVNYGQPSRDCFPCRKRKLRCDLRTGECSQCHRAGLTCYGYRDISELCFRDETFTTAQKALARHASTLRPTAAPQLTWDELSRNVFLSLYVVKLSHSFDALGPLLAKSPVNGHLHASVGAASLAFMAFHHGDPSLMPLANRRYLGAVQSLGLGLRNSQHSASDEILQSVLLLDLYEKIANRNAQQPASWMSHAQGALSVVKSRASNDFSSPITCQLANRVATAVIISAGAAASLVPDTLGPLRKALGRYVRGPKWNFMNLMVGVVNLRADMRSAASSLAGSADHLRRAKELDTQLALVESNTSRSWRPRRVFAMTHEPLVFGHYYDIYPSHYATQVFNAIRMMRLEMCDIIRNLDAEEHSNIYSPVSQTISEMTLRLCAAVPQFLLPGARAENTVPLSPLQMLQCCTMLTPLYVSAQLTVDRHLRAWIMRCIAHMTDSGVKMSQDISYMLNFTPEVDYWTVYTRAGSYAIAA</sequence>
<name>A0A9P9EIZ7_9HYPO</name>
<keyword evidence="4" id="KW-1185">Reference proteome</keyword>
<dbReference type="PANTHER" id="PTHR38791">
    <property type="entry name" value="ZN(II)2CYS6 TRANSCRIPTION FACTOR (EUROFUNG)-RELATED-RELATED"/>
    <property type="match status" value="1"/>
</dbReference>
<dbReference type="InterPro" id="IPR036864">
    <property type="entry name" value="Zn2-C6_fun-type_DNA-bd_sf"/>
</dbReference>
<keyword evidence="1" id="KW-0539">Nucleus</keyword>
<evidence type="ECO:0000256" key="1">
    <source>
        <dbReference type="ARBA" id="ARBA00023242"/>
    </source>
</evidence>
<dbReference type="Pfam" id="PF00172">
    <property type="entry name" value="Zn_clus"/>
    <property type="match status" value="1"/>
</dbReference>
<dbReference type="PROSITE" id="PS50048">
    <property type="entry name" value="ZN2_CY6_FUNGAL_2"/>
    <property type="match status" value="1"/>
</dbReference>
<dbReference type="CDD" id="cd00067">
    <property type="entry name" value="GAL4"/>
    <property type="match status" value="1"/>
</dbReference>